<dbReference type="EMBL" id="JACOOT010000040">
    <property type="protein sequence ID" value="MBC5652843.1"/>
    <property type="molecule type" value="Genomic_DNA"/>
</dbReference>
<evidence type="ECO:0000256" key="1">
    <source>
        <dbReference type="ARBA" id="ARBA00004418"/>
    </source>
</evidence>
<comment type="pathway">
    <text evidence="2">Glycan biosynthesis; alginate biosynthesis.</text>
</comment>
<feature type="domain" description="AlgX/AlgJ SGNH hydrolase-like" evidence="7">
    <location>
        <begin position="91"/>
        <end position="327"/>
    </location>
</feature>
<dbReference type="GO" id="GO:0042597">
    <property type="term" value="C:periplasmic space"/>
    <property type="evidence" value="ECO:0007669"/>
    <property type="project" value="UniProtKB-SubCell"/>
</dbReference>
<protein>
    <recommendedName>
        <fullName evidence="7">AlgX/AlgJ SGNH hydrolase-like domain-containing protein</fullName>
    </recommendedName>
</protein>
<evidence type="ECO:0000256" key="2">
    <source>
        <dbReference type="ARBA" id="ARBA00005182"/>
    </source>
</evidence>
<dbReference type="UniPathway" id="UPA00286"/>
<dbReference type="RefSeq" id="WP_117853130.1">
    <property type="nucleotide sequence ID" value="NZ_JACOOT010000040.1"/>
</dbReference>
<reference evidence="8 9" key="1">
    <citation type="submission" date="2020-08" db="EMBL/GenBank/DDBJ databases">
        <title>Genome public.</title>
        <authorList>
            <person name="Liu C."/>
            <person name="Sun Q."/>
        </authorList>
    </citation>
    <scope>NUCLEOTIDE SEQUENCE [LARGE SCALE GENOMIC DNA]</scope>
    <source>
        <strain evidence="8 9">BX17</strain>
    </source>
</reference>
<evidence type="ECO:0000259" key="7">
    <source>
        <dbReference type="Pfam" id="PF16822"/>
    </source>
</evidence>
<sequence length="374" mass="43681">MRKQKVLIWLFAGSLILPNVIFGAFSDKFNTQNNENRELAAFPEVSLSSLGEFPEAFEEFYKDHLPFKNALVSLNNYMDTSLFRNTKIGDVVIGKDNWLFYLPSKDGENAMADYQKTNLYTEEKSREIAAGIAKVQDWLYGYGVETFHYYVAPNKETVYTQYMPDKPEIIGEGDSRMESFARYMAENSDVEFEYLYDYLDGYSEQYQLFRKYDTHMNNLGGYITSEKITRDLTGESLPIEKIVIEKGEKPCRGDLSRMIGRYEELDDDREYGLSDFHDGLHYKVKKEESEGGEETLKVFSSNSSNERTILVIGDSFRLRLEKFLPYRYQNAVFVRIDDFTPELLEEYKPDDVVVITVERDQRYMENLGEYICEK</sequence>
<comment type="subcellular location">
    <subcellularLocation>
        <location evidence="1">Periplasm</location>
    </subcellularLocation>
</comment>
<keyword evidence="9" id="KW-1185">Reference proteome</keyword>
<evidence type="ECO:0000256" key="6">
    <source>
        <dbReference type="ARBA" id="ARBA00022841"/>
    </source>
</evidence>
<proteinExistence type="predicted"/>
<comment type="caution">
    <text evidence="8">The sequence shown here is derived from an EMBL/GenBank/DDBJ whole genome shotgun (WGS) entry which is preliminary data.</text>
</comment>
<dbReference type="AlphaFoldDB" id="A0A8I0AGR8"/>
<dbReference type="Pfam" id="PF16822">
    <property type="entry name" value="ALGX"/>
    <property type="match status" value="1"/>
</dbReference>
<dbReference type="InterPro" id="IPR031811">
    <property type="entry name" value="ALGX/ALGJ_SGNH-like"/>
</dbReference>
<dbReference type="GO" id="GO:0042121">
    <property type="term" value="P:alginic acid biosynthetic process"/>
    <property type="evidence" value="ECO:0007669"/>
    <property type="project" value="UniProtKB-UniPathway"/>
</dbReference>
<evidence type="ECO:0000313" key="9">
    <source>
        <dbReference type="Proteomes" id="UP000652847"/>
    </source>
</evidence>
<evidence type="ECO:0000313" key="8">
    <source>
        <dbReference type="EMBL" id="MBC5652843.1"/>
    </source>
</evidence>
<gene>
    <name evidence="8" type="ORF">H8S54_17510</name>
</gene>
<keyword evidence="4" id="KW-0732">Signal</keyword>
<dbReference type="Proteomes" id="UP000652847">
    <property type="component" value="Unassembled WGS sequence"/>
</dbReference>
<evidence type="ECO:0000256" key="5">
    <source>
        <dbReference type="ARBA" id="ARBA00022764"/>
    </source>
</evidence>
<dbReference type="GO" id="GO:0016740">
    <property type="term" value="F:transferase activity"/>
    <property type="evidence" value="ECO:0007669"/>
    <property type="project" value="UniProtKB-KW"/>
</dbReference>
<evidence type="ECO:0000256" key="3">
    <source>
        <dbReference type="ARBA" id="ARBA00022679"/>
    </source>
</evidence>
<accession>A0A8I0AGR8</accession>
<keyword evidence="5" id="KW-0574">Periplasm</keyword>
<name>A0A8I0AGR8_9FIRM</name>
<keyword evidence="3" id="KW-0808">Transferase</keyword>
<evidence type="ECO:0000256" key="4">
    <source>
        <dbReference type="ARBA" id="ARBA00022729"/>
    </source>
</evidence>
<organism evidence="8 9">
    <name type="scientific">Blautia segnis</name>
    <dbReference type="NCBI Taxonomy" id="2763030"/>
    <lineage>
        <taxon>Bacteria</taxon>
        <taxon>Bacillati</taxon>
        <taxon>Bacillota</taxon>
        <taxon>Clostridia</taxon>
        <taxon>Lachnospirales</taxon>
        <taxon>Lachnospiraceae</taxon>
        <taxon>Blautia</taxon>
    </lineage>
</organism>
<keyword evidence="6" id="KW-0016">Alginate biosynthesis</keyword>